<dbReference type="PROSITE" id="PS50850">
    <property type="entry name" value="MFS"/>
    <property type="match status" value="1"/>
</dbReference>
<feature type="transmembrane region" description="Helical" evidence="6">
    <location>
        <begin position="43"/>
        <end position="67"/>
    </location>
</feature>
<comment type="caution">
    <text evidence="8">The sequence shown here is derived from an EMBL/GenBank/DDBJ whole genome shotgun (WGS) entry which is preliminary data.</text>
</comment>
<evidence type="ECO:0000256" key="3">
    <source>
        <dbReference type="ARBA" id="ARBA00022692"/>
    </source>
</evidence>
<feature type="transmembrane region" description="Helical" evidence="6">
    <location>
        <begin position="280"/>
        <end position="300"/>
    </location>
</feature>
<feature type="transmembrane region" description="Helical" evidence="6">
    <location>
        <begin position="384"/>
        <end position="406"/>
    </location>
</feature>
<feature type="transmembrane region" description="Helical" evidence="6">
    <location>
        <begin position="101"/>
        <end position="128"/>
    </location>
</feature>
<keyword evidence="5 6" id="KW-0472">Membrane</keyword>
<dbReference type="SUPFAM" id="SSF103473">
    <property type="entry name" value="MFS general substrate transporter"/>
    <property type="match status" value="1"/>
</dbReference>
<evidence type="ECO:0000256" key="2">
    <source>
        <dbReference type="ARBA" id="ARBA00022448"/>
    </source>
</evidence>
<accession>A0AAV2PNM5</accession>
<feature type="transmembrane region" description="Helical" evidence="6">
    <location>
        <begin position="345"/>
        <end position="364"/>
    </location>
</feature>
<evidence type="ECO:0000313" key="9">
    <source>
        <dbReference type="Proteomes" id="UP001497623"/>
    </source>
</evidence>
<dbReference type="PANTHER" id="PTHR23506">
    <property type="entry name" value="GH10249P"/>
    <property type="match status" value="1"/>
</dbReference>
<keyword evidence="3 6" id="KW-0812">Transmembrane</keyword>
<name>A0AAV2PNM5_MEGNR</name>
<feature type="non-terminal residue" evidence="8">
    <location>
        <position position="471"/>
    </location>
</feature>
<dbReference type="PANTHER" id="PTHR23506:SF26">
    <property type="entry name" value="MFS-TYPE TRANSPORTER SLC18B1"/>
    <property type="match status" value="1"/>
</dbReference>
<gene>
    <name evidence="8" type="ORF">MNOR_LOCUS2751</name>
</gene>
<dbReference type="PROSITE" id="PS51257">
    <property type="entry name" value="PROKAR_LIPOPROTEIN"/>
    <property type="match status" value="1"/>
</dbReference>
<reference evidence="8 9" key="1">
    <citation type="submission" date="2024-05" db="EMBL/GenBank/DDBJ databases">
        <authorList>
            <person name="Wallberg A."/>
        </authorList>
    </citation>
    <scope>NUCLEOTIDE SEQUENCE [LARGE SCALE GENOMIC DNA]</scope>
</reference>
<evidence type="ECO:0000259" key="7">
    <source>
        <dbReference type="PROSITE" id="PS50850"/>
    </source>
</evidence>
<proteinExistence type="predicted"/>
<dbReference type="InterPro" id="IPR050930">
    <property type="entry name" value="MFS_Vesicular_Transporter"/>
</dbReference>
<feature type="transmembrane region" description="Helical" evidence="6">
    <location>
        <begin position="169"/>
        <end position="189"/>
    </location>
</feature>
<dbReference type="AlphaFoldDB" id="A0AAV2PNM5"/>
<evidence type="ECO:0000256" key="1">
    <source>
        <dbReference type="ARBA" id="ARBA00004141"/>
    </source>
</evidence>
<evidence type="ECO:0000256" key="6">
    <source>
        <dbReference type="SAM" id="Phobius"/>
    </source>
</evidence>
<keyword evidence="4 6" id="KW-1133">Transmembrane helix</keyword>
<dbReference type="InterPro" id="IPR036259">
    <property type="entry name" value="MFS_trans_sf"/>
</dbReference>
<feature type="transmembrane region" description="Helical" evidence="6">
    <location>
        <begin position="74"/>
        <end position="95"/>
    </location>
</feature>
<dbReference type="InterPro" id="IPR011701">
    <property type="entry name" value="MFS"/>
</dbReference>
<keyword evidence="2" id="KW-0813">Transport</keyword>
<dbReference type="InterPro" id="IPR020846">
    <property type="entry name" value="MFS_dom"/>
</dbReference>
<feature type="domain" description="Major facilitator superfamily (MFS) profile" evidence="7">
    <location>
        <begin position="9"/>
        <end position="410"/>
    </location>
</feature>
<sequence>MSRRQQWLTLIVFSVANFFSAACISVMAPFYPHEAESKGATATQYGLVFGISQLVTFIVSPLYGAYIKQIGPKFLLNTGVLMSAVTCIIFGHLHYINDPDLFIGFSFVVRIIGALGTAAVPAVSFSYVTMEFSGNSGSAFACVETMFGLGLVIGPAVGGVLYGYGGFTLPFLVVGFAQFFTSCVSCTLLPPLNDHSEYGTDDLSIWDAIRIPSVLIYIYTIFVCAFSIGWYESILEPHLRPFNLTPSYLGLIFIFDGIAYSITTPIWGRLTDKVITPRTANIICGIIGMISFLFLGPAPFFKIPTTVALCIGSLVTCGVAFGGLLVGSFNGMLNDIFRNGFPDDLSAYSIITGIFNSSFAFGMFSGASCSGIMMDTIGFDWGAVIVAALYFIAVMLHGGYNLYFYVRRFSSKKYSLTEYIHTTESDRLDDIIRNQKSCYGTIHHDESDLEDSFKSQIMNGFCLKSLVIDCK</sequence>
<dbReference type="Proteomes" id="UP001497623">
    <property type="component" value="Unassembled WGS sequence"/>
</dbReference>
<evidence type="ECO:0000256" key="5">
    <source>
        <dbReference type="ARBA" id="ARBA00023136"/>
    </source>
</evidence>
<dbReference type="EMBL" id="CAXKWB010000871">
    <property type="protein sequence ID" value="CAL4062637.1"/>
    <property type="molecule type" value="Genomic_DNA"/>
</dbReference>
<evidence type="ECO:0000313" key="8">
    <source>
        <dbReference type="EMBL" id="CAL4062637.1"/>
    </source>
</evidence>
<feature type="transmembrane region" description="Helical" evidence="6">
    <location>
        <begin position="209"/>
        <end position="228"/>
    </location>
</feature>
<keyword evidence="9" id="KW-1185">Reference proteome</keyword>
<feature type="transmembrane region" description="Helical" evidence="6">
    <location>
        <begin position="140"/>
        <end position="163"/>
    </location>
</feature>
<dbReference type="GO" id="GO:0016020">
    <property type="term" value="C:membrane"/>
    <property type="evidence" value="ECO:0007669"/>
    <property type="project" value="UniProtKB-SubCell"/>
</dbReference>
<evidence type="ECO:0000256" key="4">
    <source>
        <dbReference type="ARBA" id="ARBA00022989"/>
    </source>
</evidence>
<protein>
    <recommendedName>
        <fullName evidence="7">Major facilitator superfamily (MFS) profile domain-containing protein</fullName>
    </recommendedName>
</protein>
<organism evidence="8 9">
    <name type="scientific">Meganyctiphanes norvegica</name>
    <name type="common">Northern krill</name>
    <name type="synonym">Thysanopoda norvegica</name>
    <dbReference type="NCBI Taxonomy" id="48144"/>
    <lineage>
        <taxon>Eukaryota</taxon>
        <taxon>Metazoa</taxon>
        <taxon>Ecdysozoa</taxon>
        <taxon>Arthropoda</taxon>
        <taxon>Crustacea</taxon>
        <taxon>Multicrustacea</taxon>
        <taxon>Malacostraca</taxon>
        <taxon>Eumalacostraca</taxon>
        <taxon>Eucarida</taxon>
        <taxon>Euphausiacea</taxon>
        <taxon>Euphausiidae</taxon>
        <taxon>Meganyctiphanes</taxon>
    </lineage>
</organism>
<dbReference type="GO" id="GO:0022857">
    <property type="term" value="F:transmembrane transporter activity"/>
    <property type="evidence" value="ECO:0007669"/>
    <property type="project" value="InterPro"/>
</dbReference>
<feature type="transmembrane region" description="Helical" evidence="6">
    <location>
        <begin position="306"/>
        <end position="333"/>
    </location>
</feature>
<comment type="subcellular location">
    <subcellularLocation>
        <location evidence="1">Membrane</location>
        <topology evidence="1">Multi-pass membrane protein</topology>
    </subcellularLocation>
</comment>
<feature type="transmembrane region" description="Helical" evidence="6">
    <location>
        <begin position="7"/>
        <end position="31"/>
    </location>
</feature>
<feature type="transmembrane region" description="Helical" evidence="6">
    <location>
        <begin position="248"/>
        <end position="268"/>
    </location>
</feature>
<dbReference type="Pfam" id="PF07690">
    <property type="entry name" value="MFS_1"/>
    <property type="match status" value="1"/>
</dbReference>
<dbReference type="Gene3D" id="1.20.1250.20">
    <property type="entry name" value="MFS general substrate transporter like domains"/>
    <property type="match status" value="2"/>
</dbReference>